<dbReference type="VEuPathDB" id="TrichDB:TRFO_04486"/>
<protein>
    <submittedName>
        <fullName evidence="2">Uncharacterized protein</fullName>
    </submittedName>
</protein>
<proteinExistence type="predicted"/>
<keyword evidence="3" id="KW-1185">Reference proteome</keyword>
<keyword evidence="1" id="KW-0175">Coiled coil</keyword>
<dbReference type="GeneID" id="94826634"/>
<evidence type="ECO:0000313" key="3">
    <source>
        <dbReference type="Proteomes" id="UP000179807"/>
    </source>
</evidence>
<dbReference type="AlphaFoldDB" id="A0A1J4KEJ3"/>
<reference evidence="2" key="1">
    <citation type="submission" date="2016-10" db="EMBL/GenBank/DDBJ databases">
        <authorList>
            <person name="Benchimol M."/>
            <person name="Almeida L.G."/>
            <person name="Vasconcelos A.T."/>
            <person name="Perreira-Neves A."/>
            <person name="Rosa I.A."/>
            <person name="Tasca T."/>
            <person name="Bogo M.R."/>
            <person name="de Souza W."/>
        </authorList>
    </citation>
    <scope>NUCLEOTIDE SEQUENCE [LARGE SCALE GENOMIC DNA]</scope>
    <source>
        <strain evidence="2">K</strain>
    </source>
</reference>
<evidence type="ECO:0000256" key="1">
    <source>
        <dbReference type="SAM" id="Coils"/>
    </source>
</evidence>
<dbReference type="Proteomes" id="UP000179807">
    <property type="component" value="Unassembled WGS sequence"/>
</dbReference>
<comment type="caution">
    <text evidence="2">The sequence shown here is derived from an EMBL/GenBank/DDBJ whole genome shotgun (WGS) entry which is preliminary data.</text>
</comment>
<sequence length="234" mass="28223">MIEEIESSLEEIAEDLDKNELSEIDFYALSDNISQRKALFENIETLKHANLEYYESTKILITKGIIISTLTKHFNQLKEFYEEFPKEMNEEEKVKYRLNRRIQLLERENQSMKIANEKILKDRENWKNKFIALEKDYQNLNELVSDMKKENASLRKEKVLLQKENALLQKTKTDEQKKEENEKRKEEIQCSIEDMNEFFENVDKDDPEKIVEYISENLEDFQFLLEDLLENIKY</sequence>
<evidence type="ECO:0000313" key="2">
    <source>
        <dbReference type="EMBL" id="OHT09434.1"/>
    </source>
</evidence>
<feature type="coiled-coil region" evidence="1">
    <location>
        <begin position="88"/>
        <end position="183"/>
    </location>
</feature>
<name>A0A1J4KEJ3_9EUKA</name>
<accession>A0A1J4KEJ3</accession>
<gene>
    <name evidence="2" type="ORF">TRFO_04486</name>
</gene>
<dbReference type="RefSeq" id="XP_068362570.1">
    <property type="nucleotide sequence ID" value="XM_068491930.1"/>
</dbReference>
<organism evidence="2 3">
    <name type="scientific">Tritrichomonas foetus</name>
    <dbReference type="NCBI Taxonomy" id="1144522"/>
    <lineage>
        <taxon>Eukaryota</taxon>
        <taxon>Metamonada</taxon>
        <taxon>Parabasalia</taxon>
        <taxon>Tritrichomonadida</taxon>
        <taxon>Tritrichomonadidae</taxon>
        <taxon>Tritrichomonas</taxon>
    </lineage>
</organism>
<dbReference type="EMBL" id="MLAK01000638">
    <property type="protein sequence ID" value="OHT09434.1"/>
    <property type="molecule type" value="Genomic_DNA"/>
</dbReference>